<reference evidence="3 4" key="1">
    <citation type="submission" date="2014-02" db="EMBL/GenBank/DDBJ databases">
        <title>Whole genome shotgun sequence of Rhodococcus wratislaviensis NBRC 100605.</title>
        <authorList>
            <person name="Hosoyama A."/>
            <person name="Tsuchikane K."/>
            <person name="Yoshida I."/>
            <person name="Ohji S."/>
            <person name="Ichikawa N."/>
            <person name="Yamazoe A."/>
            <person name="Fujita N."/>
        </authorList>
    </citation>
    <scope>NUCLEOTIDE SEQUENCE [LARGE SCALE GENOMIC DNA]</scope>
    <source>
        <strain evidence="3 4">NBRC 100605</strain>
    </source>
</reference>
<dbReference type="EMBL" id="BAWF01000035">
    <property type="protein sequence ID" value="GAF46964.1"/>
    <property type="molecule type" value="Genomic_DNA"/>
</dbReference>
<evidence type="ECO:0000313" key="4">
    <source>
        <dbReference type="Proteomes" id="UP000019491"/>
    </source>
</evidence>
<dbReference type="InterPro" id="IPR005543">
    <property type="entry name" value="PASTA_dom"/>
</dbReference>
<feature type="region of interest" description="Disordered" evidence="1">
    <location>
        <begin position="75"/>
        <end position="104"/>
    </location>
</feature>
<gene>
    <name evidence="3" type="ORF">RW1_035_01090</name>
</gene>
<organism evidence="3 4">
    <name type="scientific">Rhodococcus wratislaviensis NBRC 100605</name>
    <dbReference type="NCBI Taxonomy" id="1219028"/>
    <lineage>
        <taxon>Bacteria</taxon>
        <taxon>Bacillati</taxon>
        <taxon>Actinomycetota</taxon>
        <taxon>Actinomycetes</taxon>
        <taxon>Mycobacteriales</taxon>
        <taxon>Nocardiaceae</taxon>
        <taxon>Rhodococcus</taxon>
    </lineage>
</organism>
<accession>X0PUV1</accession>
<dbReference type="Proteomes" id="UP000019491">
    <property type="component" value="Unassembled WGS sequence"/>
</dbReference>
<dbReference type="CDD" id="cd06577">
    <property type="entry name" value="PASTA_pknB"/>
    <property type="match status" value="1"/>
</dbReference>
<evidence type="ECO:0000313" key="3">
    <source>
        <dbReference type="EMBL" id="GAF46964.1"/>
    </source>
</evidence>
<dbReference type="Gene3D" id="3.30.10.20">
    <property type="match status" value="1"/>
</dbReference>
<proteinExistence type="predicted"/>
<keyword evidence="4" id="KW-1185">Reference proteome</keyword>
<dbReference type="Pfam" id="PF03793">
    <property type="entry name" value="PASTA"/>
    <property type="match status" value="1"/>
</dbReference>
<protein>
    <recommendedName>
        <fullName evidence="2">PASTA domain-containing protein</fullName>
    </recommendedName>
</protein>
<feature type="compositionally biased region" description="Basic and acidic residues" evidence="1">
    <location>
        <begin position="85"/>
        <end position="104"/>
    </location>
</feature>
<dbReference type="AlphaFoldDB" id="X0PUV1"/>
<evidence type="ECO:0000259" key="2">
    <source>
        <dbReference type="Pfam" id="PF03793"/>
    </source>
</evidence>
<sequence>MFRRHRDFVTVPNVIGMSPSRAKREAAHAGLWLRGPEADAGPIVESDMPTGVITAQTPEAGSLIHPGSALAVWIDNDDGGGGGMREPRRPLPDPKGNKEVFDAL</sequence>
<feature type="domain" description="PASTA" evidence="2">
    <location>
        <begin position="9"/>
        <end position="75"/>
    </location>
</feature>
<comment type="caution">
    <text evidence="3">The sequence shown here is derived from an EMBL/GenBank/DDBJ whole genome shotgun (WGS) entry which is preliminary data.</text>
</comment>
<name>X0PUV1_RHOWR</name>
<dbReference type="RefSeq" id="WP_081792452.1">
    <property type="nucleotide sequence ID" value="NZ_BAWF01000035.1"/>
</dbReference>
<evidence type="ECO:0000256" key="1">
    <source>
        <dbReference type="SAM" id="MobiDB-lite"/>
    </source>
</evidence>